<evidence type="ECO:0000256" key="6">
    <source>
        <dbReference type="ARBA" id="ARBA00022989"/>
    </source>
</evidence>
<dbReference type="GeneID" id="95352426"/>
<feature type="transmembrane region" description="Helical" evidence="8">
    <location>
        <begin position="127"/>
        <end position="145"/>
    </location>
</feature>
<dbReference type="RefSeq" id="WP_229927290.1">
    <property type="nucleotide sequence ID" value="NZ_BNBO01000007.1"/>
</dbReference>
<evidence type="ECO:0000256" key="2">
    <source>
        <dbReference type="ARBA" id="ARBA00006669"/>
    </source>
</evidence>
<dbReference type="AlphaFoldDB" id="A0A919FI16"/>
<feature type="transmembrane region" description="Helical" evidence="8">
    <location>
        <begin position="103"/>
        <end position="121"/>
    </location>
</feature>
<keyword evidence="4" id="KW-1003">Cell membrane</keyword>
<evidence type="ECO:0000313" key="10">
    <source>
        <dbReference type="Proteomes" id="UP000617734"/>
    </source>
</evidence>
<feature type="transmembrane region" description="Helical" evidence="8">
    <location>
        <begin position="152"/>
        <end position="170"/>
    </location>
</feature>
<dbReference type="Proteomes" id="UP000617734">
    <property type="component" value="Unassembled WGS sequence"/>
</dbReference>
<protein>
    <submittedName>
        <fullName evidence="9">Membrane protein</fullName>
    </submittedName>
</protein>
<proteinExistence type="inferred from homology"/>
<comment type="subcellular location">
    <subcellularLocation>
        <location evidence="1">Cell membrane</location>
        <topology evidence="1">Multi-pass membrane protein</topology>
    </subcellularLocation>
</comment>
<keyword evidence="5 8" id="KW-0812">Transmembrane</keyword>
<sequence length="215" mass="23635">MNGLSGTAFTLLGEPVKWADMIGNGFGLVALGFGWRRSAWTWPLQLLSGAVLIAAYWSGHVPGLIGKQLIVVVAAVWGWTRWRRGRQQTGDITVRFATWTERAALVGATALGTAAVTWAFLHITETVYHPWAMAYIFVGTLAAMYAQARGWVEFWIAWIAVDVVGVPLAFNSGFAFTGLTFSIYFVLVLLGLRAWWLRTRDTRPVTETVPQGASA</sequence>
<keyword evidence="3" id="KW-0813">Transport</keyword>
<dbReference type="Pfam" id="PF04973">
    <property type="entry name" value="NMN_transporter"/>
    <property type="match status" value="1"/>
</dbReference>
<name>A0A919FI16_9ACTN</name>
<organism evidence="9 10">
    <name type="scientific">Kitasatospora indigofera</name>
    <dbReference type="NCBI Taxonomy" id="67307"/>
    <lineage>
        <taxon>Bacteria</taxon>
        <taxon>Bacillati</taxon>
        <taxon>Actinomycetota</taxon>
        <taxon>Actinomycetes</taxon>
        <taxon>Kitasatosporales</taxon>
        <taxon>Streptomycetaceae</taxon>
        <taxon>Kitasatospora</taxon>
    </lineage>
</organism>
<feature type="transmembrane region" description="Helical" evidence="8">
    <location>
        <begin position="176"/>
        <end position="196"/>
    </location>
</feature>
<evidence type="ECO:0000256" key="4">
    <source>
        <dbReference type="ARBA" id="ARBA00022475"/>
    </source>
</evidence>
<dbReference type="InterPro" id="IPR006419">
    <property type="entry name" value="NMN_transpt_PnuC"/>
</dbReference>
<evidence type="ECO:0000256" key="1">
    <source>
        <dbReference type="ARBA" id="ARBA00004651"/>
    </source>
</evidence>
<accession>A0A919FI16</accession>
<gene>
    <name evidence="9" type="ORF">GCM10018781_19450</name>
</gene>
<dbReference type="EMBL" id="BNBO01000007">
    <property type="protein sequence ID" value="GHH66104.1"/>
    <property type="molecule type" value="Genomic_DNA"/>
</dbReference>
<reference evidence="9" key="1">
    <citation type="journal article" date="2014" name="Int. J. Syst. Evol. Microbiol.">
        <title>Complete genome sequence of Corynebacterium casei LMG S-19264T (=DSM 44701T), isolated from a smear-ripened cheese.</title>
        <authorList>
            <consortium name="US DOE Joint Genome Institute (JGI-PGF)"/>
            <person name="Walter F."/>
            <person name="Albersmeier A."/>
            <person name="Kalinowski J."/>
            <person name="Ruckert C."/>
        </authorList>
    </citation>
    <scope>NUCLEOTIDE SEQUENCE</scope>
    <source>
        <strain evidence="9">JCM 4646</strain>
    </source>
</reference>
<reference evidence="9" key="2">
    <citation type="submission" date="2020-09" db="EMBL/GenBank/DDBJ databases">
        <authorList>
            <person name="Sun Q."/>
            <person name="Ohkuma M."/>
        </authorList>
    </citation>
    <scope>NUCLEOTIDE SEQUENCE</scope>
    <source>
        <strain evidence="9">JCM 4646</strain>
    </source>
</reference>
<evidence type="ECO:0000313" key="9">
    <source>
        <dbReference type="EMBL" id="GHH66104.1"/>
    </source>
</evidence>
<comment type="caution">
    <text evidence="9">The sequence shown here is derived from an EMBL/GenBank/DDBJ whole genome shotgun (WGS) entry which is preliminary data.</text>
</comment>
<evidence type="ECO:0000256" key="3">
    <source>
        <dbReference type="ARBA" id="ARBA00022448"/>
    </source>
</evidence>
<evidence type="ECO:0000256" key="7">
    <source>
        <dbReference type="ARBA" id="ARBA00023136"/>
    </source>
</evidence>
<keyword evidence="10" id="KW-1185">Reference proteome</keyword>
<dbReference type="GO" id="GO:0005886">
    <property type="term" value="C:plasma membrane"/>
    <property type="evidence" value="ECO:0007669"/>
    <property type="project" value="UniProtKB-SubCell"/>
</dbReference>
<dbReference type="PANTHER" id="PTHR36122">
    <property type="entry name" value="NICOTINAMIDE RIBOSIDE TRANSPORTER PNUC"/>
    <property type="match status" value="1"/>
</dbReference>
<comment type="similarity">
    <text evidence="2">Belongs to the nicotinamide ribonucleoside (NR) uptake permease (TC 4.B.1) family.</text>
</comment>
<keyword evidence="7 8" id="KW-0472">Membrane</keyword>
<evidence type="ECO:0000256" key="5">
    <source>
        <dbReference type="ARBA" id="ARBA00022692"/>
    </source>
</evidence>
<evidence type="ECO:0000256" key="8">
    <source>
        <dbReference type="SAM" id="Phobius"/>
    </source>
</evidence>
<feature type="transmembrane region" description="Helical" evidence="8">
    <location>
        <begin position="65"/>
        <end position="82"/>
    </location>
</feature>
<keyword evidence="6 8" id="KW-1133">Transmembrane helix</keyword>
<dbReference type="PANTHER" id="PTHR36122:SF2">
    <property type="entry name" value="NICOTINAMIDE RIBOSIDE TRANSPORTER PNUC"/>
    <property type="match status" value="1"/>
</dbReference>
<dbReference type="GO" id="GO:0034257">
    <property type="term" value="F:nicotinamide riboside transmembrane transporter activity"/>
    <property type="evidence" value="ECO:0007669"/>
    <property type="project" value="InterPro"/>
</dbReference>